<keyword evidence="8 11" id="KW-0539">Nucleus</keyword>
<proteinExistence type="inferred from homology"/>
<dbReference type="GO" id="GO:0005737">
    <property type="term" value="C:cytoplasm"/>
    <property type="evidence" value="ECO:0007669"/>
    <property type="project" value="UniProtKB-SubCell"/>
</dbReference>
<evidence type="ECO:0000256" key="6">
    <source>
        <dbReference type="ARBA" id="ARBA00022853"/>
    </source>
</evidence>
<keyword evidence="5" id="KW-0677">Repeat</keyword>
<dbReference type="AlphaFoldDB" id="A0A8C5F400"/>
<dbReference type="GO" id="GO:0019212">
    <property type="term" value="F:phosphatase inhibitor activity"/>
    <property type="evidence" value="ECO:0007669"/>
    <property type="project" value="TreeGrafter"/>
</dbReference>
<keyword evidence="14" id="KW-1185">Reference proteome</keyword>
<evidence type="ECO:0000256" key="8">
    <source>
        <dbReference type="ARBA" id="ARBA00023242"/>
    </source>
</evidence>
<dbReference type="GeneTree" id="ENSGT00950000182907"/>
<dbReference type="SUPFAM" id="SSF52058">
    <property type="entry name" value="L domain-like"/>
    <property type="match status" value="1"/>
</dbReference>
<dbReference type="Pfam" id="PF14580">
    <property type="entry name" value="LRR_9"/>
    <property type="match status" value="1"/>
</dbReference>
<dbReference type="FunFam" id="3.80.10.10:FF:000131">
    <property type="entry name" value="acidic leucine-rich nuclear phosphoprotein 32-related protein-like"/>
    <property type="match status" value="1"/>
</dbReference>
<dbReference type="Ensembl" id="ENSGMOT00000002584.2">
    <property type="protein sequence ID" value="ENSGMOP00000002502.2"/>
    <property type="gene ID" value="ENSGMOG00000035124.1"/>
</dbReference>
<comment type="subcellular location">
    <subcellularLocation>
        <location evidence="2">Cytoplasm</location>
    </subcellularLocation>
    <subcellularLocation>
        <location evidence="1 11">Nucleus</location>
    </subcellularLocation>
</comment>
<keyword evidence="4 11" id="KW-0433">Leucine-rich repeat</keyword>
<dbReference type="GO" id="GO:0042393">
    <property type="term" value="F:histone binding"/>
    <property type="evidence" value="ECO:0007669"/>
    <property type="project" value="TreeGrafter"/>
</dbReference>
<dbReference type="InterPro" id="IPR001611">
    <property type="entry name" value="Leu-rich_rpt"/>
</dbReference>
<name>A0A8C5F400_GADMO</name>
<feature type="region of interest" description="Disordered" evidence="12">
    <location>
        <begin position="176"/>
        <end position="196"/>
    </location>
</feature>
<comment type="function">
    <text evidence="11">Multifunctional protein that is involved in the regulation of many processes.</text>
</comment>
<evidence type="ECO:0000256" key="11">
    <source>
        <dbReference type="RuleBase" id="RU369103"/>
    </source>
</evidence>
<reference evidence="13" key="2">
    <citation type="submission" date="2025-09" db="UniProtKB">
        <authorList>
            <consortium name="Ensembl"/>
        </authorList>
    </citation>
    <scope>IDENTIFICATION</scope>
</reference>
<protein>
    <recommendedName>
        <fullName evidence="11">Acidic leucine-rich nuclear phosphoprotein 32 family member</fullName>
    </recommendedName>
</protein>
<feature type="compositionally biased region" description="Acidic residues" evidence="12">
    <location>
        <begin position="176"/>
        <end position="189"/>
    </location>
</feature>
<evidence type="ECO:0000256" key="2">
    <source>
        <dbReference type="ARBA" id="ARBA00004496"/>
    </source>
</evidence>
<evidence type="ECO:0000256" key="4">
    <source>
        <dbReference type="ARBA" id="ARBA00022614"/>
    </source>
</evidence>
<dbReference type="GO" id="GO:0006325">
    <property type="term" value="P:chromatin organization"/>
    <property type="evidence" value="ECO:0007669"/>
    <property type="project" value="UniProtKB-KW"/>
</dbReference>
<dbReference type="Proteomes" id="UP000694546">
    <property type="component" value="Chromosome 6"/>
</dbReference>
<evidence type="ECO:0000256" key="1">
    <source>
        <dbReference type="ARBA" id="ARBA00004123"/>
    </source>
</evidence>
<dbReference type="PANTHER" id="PTHR11375:SF5">
    <property type="entry name" value="ACIDIC LEUCINE-RICH NUCLEAR PHOSPHOPROTEIN 32 FAMILY MEMBER E"/>
    <property type="match status" value="1"/>
</dbReference>
<sequence length="311" mass="33792">MSVCGGVSLRGVSLSSGLQMLRTIRPTLLSVYPDGGRTTRTINTVLELDVHSCRSADGEVEGLTDEYKELEFLSMVSVGLSSLAKLPPLPKLHKLEVNNNAISGGLDVLVAKCPSLSYLNLCGNKIKDFAALEALRNLKSLQRLELIGCEVTTLDDYRASVFDLLPQIVYLDGYDPEDNEAPDSEEEDGERGGTRPRGAGVLLDQAAWGWGPTGVLLDQTAWGRGPTGVLLDQTGVLLGSYWTRPLGAGVLLGSYWTRPGSYWTAQPYVDIESVDTLSSKATHNRTFVRRKRNNSISVGIVRVFIEPSANH</sequence>
<dbReference type="InterPro" id="IPR032675">
    <property type="entry name" value="LRR_dom_sf"/>
</dbReference>
<comment type="similarity">
    <text evidence="9 11">Belongs to the ANP32 family.</text>
</comment>
<evidence type="ECO:0000256" key="5">
    <source>
        <dbReference type="ARBA" id="ARBA00022737"/>
    </source>
</evidence>
<evidence type="ECO:0000256" key="10">
    <source>
        <dbReference type="ARBA" id="ARBA00045721"/>
    </source>
</evidence>
<evidence type="ECO:0000256" key="7">
    <source>
        <dbReference type="ARBA" id="ARBA00023186"/>
    </source>
</evidence>
<evidence type="ECO:0000313" key="14">
    <source>
        <dbReference type="Proteomes" id="UP000694546"/>
    </source>
</evidence>
<accession>A0A8C5F400</accession>
<reference evidence="13" key="1">
    <citation type="submission" date="2025-08" db="UniProtKB">
        <authorList>
            <consortium name="Ensembl"/>
        </authorList>
    </citation>
    <scope>IDENTIFICATION</scope>
</reference>
<dbReference type="Gene3D" id="3.80.10.10">
    <property type="entry name" value="Ribonuclease Inhibitor"/>
    <property type="match status" value="1"/>
</dbReference>
<evidence type="ECO:0000313" key="13">
    <source>
        <dbReference type="Ensembl" id="ENSGMOP00000002502.2"/>
    </source>
</evidence>
<dbReference type="GO" id="GO:0042981">
    <property type="term" value="P:regulation of apoptotic process"/>
    <property type="evidence" value="ECO:0007669"/>
    <property type="project" value="TreeGrafter"/>
</dbReference>
<keyword evidence="3" id="KW-0963">Cytoplasm</keyword>
<keyword evidence="7" id="KW-0143">Chaperone</keyword>
<organism evidence="13 14">
    <name type="scientific">Gadus morhua</name>
    <name type="common">Atlantic cod</name>
    <dbReference type="NCBI Taxonomy" id="8049"/>
    <lineage>
        <taxon>Eukaryota</taxon>
        <taxon>Metazoa</taxon>
        <taxon>Chordata</taxon>
        <taxon>Craniata</taxon>
        <taxon>Vertebrata</taxon>
        <taxon>Euteleostomi</taxon>
        <taxon>Actinopterygii</taxon>
        <taxon>Neopterygii</taxon>
        <taxon>Teleostei</taxon>
        <taxon>Neoteleostei</taxon>
        <taxon>Acanthomorphata</taxon>
        <taxon>Zeiogadaria</taxon>
        <taxon>Gadariae</taxon>
        <taxon>Gadiformes</taxon>
        <taxon>Gadoidei</taxon>
        <taxon>Gadidae</taxon>
        <taxon>Gadus</taxon>
    </lineage>
</organism>
<dbReference type="GO" id="GO:0005634">
    <property type="term" value="C:nucleus"/>
    <property type="evidence" value="ECO:0007669"/>
    <property type="project" value="UniProtKB-SubCell"/>
</dbReference>
<dbReference type="PANTHER" id="PTHR11375">
    <property type="entry name" value="ACIDIC LEUCINE-RICH NUCLEAR PHOSPHOPROTEIN 32"/>
    <property type="match status" value="1"/>
</dbReference>
<keyword evidence="6" id="KW-0156">Chromatin regulator</keyword>
<evidence type="ECO:0000256" key="9">
    <source>
        <dbReference type="ARBA" id="ARBA00025777"/>
    </source>
</evidence>
<comment type="function">
    <text evidence="10">Histone chaperone that specifically mediates the genome-wide removal of histone H2A.Z/H2AZ1 from the nucleosome: removes H2A.Z/H2AZ1 from its normal sites of deposition, especially from enhancer and insulator regions. Not involved in deposition of H2A.Z/H2AZ1 in the nucleosome. May stabilize the evicted H2A.Z/H2AZ1-H2B dimer, thus shifting the equilibrium towards dissociation and the off-chromatin state. Inhibits activity of protein phosphatase 2A (PP2A). Does not inhibit protein phosphatase 1. May play a role in cerebellar development and synaptogenesis.</text>
</comment>
<dbReference type="PROSITE" id="PS51450">
    <property type="entry name" value="LRR"/>
    <property type="match status" value="1"/>
</dbReference>
<evidence type="ECO:0000256" key="12">
    <source>
        <dbReference type="SAM" id="MobiDB-lite"/>
    </source>
</evidence>
<evidence type="ECO:0000256" key="3">
    <source>
        <dbReference type="ARBA" id="ARBA00022490"/>
    </source>
</evidence>
<dbReference type="InterPro" id="IPR045081">
    <property type="entry name" value="AN32"/>
</dbReference>